<dbReference type="Proteomes" id="UP000700732">
    <property type="component" value="Unassembled WGS sequence"/>
</dbReference>
<name>A0ABR6WF41_9BACT</name>
<keyword evidence="1" id="KW-0732">Signal</keyword>
<gene>
    <name evidence="2" type="ORF">FH603_5648</name>
</gene>
<organism evidence="2 3">
    <name type="scientific">Spirosoma utsteinense</name>
    <dbReference type="NCBI Taxonomy" id="2585773"/>
    <lineage>
        <taxon>Bacteria</taxon>
        <taxon>Pseudomonadati</taxon>
        <taxon>Bacteroidota</taxon>
        <taxon>Cytophagia</taxon>
        <taxon>Cytophagales</taxon>
        <taxon>Cytophagaceae</taxon>
        <taxon>Spirosoma</taxon>
    </lineage>
</organism>
<dbReference type="EMBL" id="VFIA01000080">
    <property type="protein sequence ID" value="MBC3795113.1"/>
    <property type="molecule type" value="Genomic_DNA"/>
</dbReference>
<sequence length="172" mass="19569">MKKFAKYFLFISLFVNFRMTAVGQGMLQNKKQNTLYFELLGSGGLYSLNYERVFTNFSKINYGFRVGGSFWNRERPNINSIVEGLIITGSKNHHLDLGMGLNIGSGPNSDFSNYVSQFHIYMVPRLSYRFQRPTGGSVVRLGLTPFVALTKKTPDRFYTYPLYVGISVGHAF</sequence>
<keyword evidence="3" id="KW-1185">Reference proteome</keyword>
<feature type="chain" id="PRO_5045406840" description="Outer membrane protein beta-barrel domain-containing protein" evidence="1">
    <location>
        <begin position="21"/>
        <end position="172"/>
    </location>
</feature>
<feature type="signal peptide" evidence="1">
    <location>
        <begin position="1"/>
        <end position="20"/>
    </location>
</feature>
<evidence type="ECO:0000256" key="1">
    <source>
        <dbReference type="SAM" id="SignalP"/>
    </source>
</evidence>
<dbReference type="RefSeq" id="WP_186742252.1">
    <property type="nucleotide sequence ID" value="NZ_VFIA01000080.1"/>
</dbReference>
<evidence type="ECO:0008006" key="4">
    <source>
        <dbReference type="Google" id="ProtNLM"/>
    </source>
</evidence>
<reference evidence="2 3" key="1">
    <citation type="submission" date="2019-06" db="EMBL/GenBank/DDBJ databases">
        <title>Spirosoma utsteinense sp. nov. isolated from Antarctic ice-free soils.</title>
        <authorList>
            <person name="Tahon G."/>
        </authorList>
    </citation>
    <scope>NUCLEOTIDE SEQUENCE [LARGE SCALE GENOMIC DNA]</scope>
    <source>
        <strain evidence="2 3">LMG 31447</strain>
    </source>
</reference>
<evidence type="ECO:0000313" key="3">
    <source>
        <dbReference type="Proteomes" id="UP000700732"/>
    </source>
</evidence>
<accession>A0ABR6WF41</accession>
<protein>
    <recommendedName>
        <fullName evidence="4">Outer membrane protein beta-barrel domain-containing protein</fullName>
    </recommendedName>
</protein>
<evidence type="ECO:0000313" key="2">
    <source>
        <dbReference type="EMBL" id="MBC3795113.1"/>
    </source>
</evidence>
<proteinExistence type="predicted"/>
<comment type="caution">
    <text evidence="2">The sequence shown here is derived from an EMBL/GenBank/DDBJ whole genome shotgun (WGS) entry which is preliminary data.</text>
</comment>